<protein>
    <submittedName>
        <fullName evidence="2">Methyltransferase domain-containing protein</fullName>
    </submittedName>
</protein>
<gene>
    <name evidence="2" type="ORF">CSOJ01_07437</name>
</gene>
<dbReference type="GO" id="GO:0008168">
    <property type="term" value="F:methyltransferase activity"/>
    <property type="evidence" value="ECO:0007669"/>
    <property type="project" value="UniProtKB-KW"/>
</dbReference>
<reference evidence="2 3" key="1">
    <citation type="journal article" date="2020" name="Phytopathology">
        <title>Genome Sequence Resources of Colletotrichum truncatum, C. plurivorum, C. musicola, and C. sojae: Four Species Pathogenic to Soybean (Glycine max).</title>
        <authorList>
            <person name="Rogerio F."/>
            <person name="Boufleur T.R."/>
            <person name="Ciampi-Guillardi M."/>
            <person name="Sukno S.A."/>
            <person name="Thon M.R."/>
            <person name="Massola Junior N.S."/>
            <person name="Baroncelli R."/>
        </authorList>
    </citation>
    <scope>NUCLEOTIDE SEQUENCE [LARGE SCALE GENOMIC DNA]</scope>
    <source>
        <strain evidence="2 3">LFN0009</strain>
    </source>
</reference>
<name>A0A8H6J904_9PEZI</name>
<dbReference type="PANTHER" id="PTHR43591">
    <property type="entry name" value="METHYLTRANSFERASE"/>
    <property type="match status" value="1"/>
</dbReference>
<dbReference type="CDD" id="cd02440">
    <property type="entry name" value="AdoMet_MTases"/>
    <property type="match status" value="1"/>
</dbReference>
<evidence type="ECO:0000256" key="1">
    <source>
        <dbReference type="ARBA" id="ARBA00038158"/>
    </source>
</evidence>
<comment type="caution">
    <text evidence="2">The sequence shown here is derived from an EMBL/GenBank/DDBJ whole genome shotgun (WGS) entry which is preliminary data.</text>
</comment>
<dbReference type="SUPFAM" id="SSF53335">
    <property type="entry name" value="S-adenosyl-L-methionine-dependent methyltransferases"/>
    <property type="match status" value="1"/>
</dbReference>
<keyword evidence="2" id="KW-0489">Methyltransferase</keyword>
<accession>A0A8H6J904</accession>
<dbReference type="Gene3D" id="3.40.50.150">
    <property type="entry name" value="Vaccinia Virus protein VP39"/>
    <property type="match status" value="1"/>
</dbReference>
<evidence type="ECO:0000313" key="3">
    <source>
        <dbReference type="Proteomes" id="UP000652219"/>
    </source>
</evidence>
<dbReference type="GO" id="GO:0032259">
    <property type="term" value="P:methylation"/>
    <property type="evidence" value="ECO:0007669"/>
    <property type="project" value="UniProtKB-KW"/>
</dbReference>
<dbReference type="InterPro" id="IPR029063">
    <property type="entry name" value="SAM-dependent_MTases_sf"/>
</dbReference>
<dbReference type="Pfam" id="PF13489">
    <property type="entry name" value="Methyltransf_23"/>
    <property type="match status" value="1"/>
</dbReference>
<sequence length="351" mass="39393">MSAPNDAPSGAPVTVPAAGTVQVTEEQQIAADDEATDDAASDIGSSIASSTTSLAESIFNFRLENGRTYHRYKEGQYSYPNDERESDRLDLQHHQFLLSLHGKLGLAPPNDEDFKVERVLDVGTGTGIWAIDFGELHPEAEILGMDLSPPMAQPPPNVRFEVDDIEEPWLYSRPFDYIHCRMMTSSLSDWRQFIQRSYDNLTPGGYLELQEIDLMPKCDDGTLKPDAAMVRCFALLGEAANIVGRPFQDIPGLADIMREIGFVDIHIKTVKWPSNTWPKDNHHKLLGAWSNENFLRGIEAWTLAPLTRALGWKRAEVDVFLIDVRNEIKDRSIHAWWPCTALYGKKPEAEA</sequence>
<dbReference type="AlphaFoldDB" id="A0A8H6J904"/>
<keyword evidence="3" id="KW-1185">Reference proteome</keyword>
<evidence type="ECO:0000313" key="2">
    <source>
        <dbReference type="EMBL" id="KAF6808582.1"/>
    </source>
</evidence>
<dbReference type="Proteomes" id="UP000652219">
    <property type="component" value="Unassembled WGS sequence"/>
</dbReference>
<proteinExistence type="inferred from homology"/>
<keyword evidence="2" id="KW-0808">Transferase</keyword>
<comment type="similarity">
    <text evidence="1">Belongs to the methyltransferase superfamily. LaeA methyltransferase family.</text>
</comment>
<organism evidence="2 3">
    <name type="scientific">Colletotrichum sojae</name>
    <dbReference type="NCBI Taxonomy" id="2175907"/>
    <lineage>
        <taxon>Eukaryota</taxon>
        <taxon>Fungi</taxon>
        <taxon>Dikarya</taxon>
        <taxon>Ascomycota</taxon>
        <taxon>Pezizomycotina</taxon>
        <taxon>Sordariomycetes</taxon>
        <taxon>Hypocreomycetidae</taxon>
        <taxon>Glomerellales</taxon>
        <taxon>Glomerellaceae</taxon>
        <taxon>Colletotrichum</taxon>
        <taxon>Colletotrichum orchidearum species complex</taxon>
    </lineage>
</organism>
<dbReference type="EMBL" id="WIGN01000115">
    <property type="protein sequence ID" value="KAF6808582.1"/>
    <property type="molecule type" value="Genomic_DNA"/>
</dbReference>
<dbReference type="PANTHER" id="PTHR43591:SF31">
    <property type="entry name" value="LAEA-LIKE, PUTATIVE (AFU_ORTHOLOGUE AFUA_8G01930)-RELATED"/>
    <property type="match status" value="1"/>
</dbReference>